<name>A0A2T8HMZ0_9SPHI</name>
<keyword evidence="1" id="KW-0732">Signal</keyword>
<comment type="caution">
    <text evidence="3">The sequence shown here is derived from an EMBL/GenBank/DDBJ whole genome shotgun (WGS) entry which is preliminary data.</text>
</comment>
<keyword evidence="4" id="KW-1185">Reference proteome</keyword>
<dbReference type="Pfam" id="PF14488">
    <property type="entry name" value="DUF4434"/>
    <property type="match status" value="1"/>
</dbReference>
<gene>
    <name evidence="3" type="ORF">DC487_04005</name>
</gene>
<evidence type="ECO:0000313" key="3">
    <source>
        <dbReference type="EMBL" id="PVH26775.1"/>
    </source>
</evidence>
<dbReference type="EMBL" id="QDKG01000001">
    <property type="protein sequence ID" value="PVH26775.1"/>
    <property type="molecule type" value="Genomic_DNA"/>
</dbReference>
<dbReference type="Gene3D" id="2.60.120.260">
    <property type="entry name" value="Galactose-binding domain-like"/>
    <property type="match status" value="1"/>
</dbReference>
<dbReference type="InterPro" id="IPR017853">
    <property type="entry name" value="GH"/>
</dbReference>
<organism evidence="3 4">
    <name type="scientific">Sphingobacterium corticibacter</name>
    <dbReference type="NCBI Taxonomy" id="2171749"/>
    <lineage>
        <taxon>Bacteria</taxon>
        <taxon>Pseudomonadati</taxon>
        <taxon>Bacteroidota</taxon>
        <taxon>Sphingobacteriia</taxon>
        <taxon>Sphingobacteriales</taxon>
        <taxon>Sphingobacteriaceae</taxon>
        <taxon>Sphingobacterium</taxon>
    </lineage>
</organism>
<feature type="chain" id="PRO_5015612633" evidence="1">
    <location>
        <begin position="29"/>
        <end position="511"/>
    </location>
</feature>
<dbReference type="Proteomes" id="UP000245627">
    <property type="component" value="Unassembled WGS sequence"/>
</dbReference>
<reference evidence="3 4" key="1">
    <citation type="submission" date="2018-04" db="EMBL/GenBank/DDBJ databases">
        <title>Sphingobacterium cortibacter sp. nov.</title>
        <authorList>
            <person name="Li Y."/>
        </authorList>
    </citation>
    <scope>NUCLEOTIDE SEQUENCE [LARGE SCALE GENOMIC DNA]</scope>
    <source>
        <strain evidence="3 4">2c-3</strain>
    </source>
</reference>
<dbReference type="OrthoDB" id="6044697at2"/>
<dbReference type="SUPFAM" id="SSF51445">
    <property type="entry name" value="(Trans)glycosidases"/>
    <property type="match status" value="1"/>
</dbReference>
<proteinExistence type="predicted"/>
<dbReference type="AlphaFoldDB" id="A0A2T8HMZ0"/>
<feature type="signal peptide" evidence="1">
    <location>
        <begin position="1"/>
        <end position="28"/>
    </location>
</feature>
<evidence type="ECO:0000259" key="2">
    <source>
        <dbReference type="Pfam" id="PF14488"/>
    </source>
</evidence>
<dbReference type="Gene3D" id="3.20.20.80">
    <property type="entry name" value="Glycosidases"/>
    <property type="match status" value="1"/>
</dbReference>
<evidence type="ECO:0000313" key="4">
    <source>
        <dbReference type="Proteomes" id="UP000245627"/>
    </source>
</evidence>
<protein>
    <submittedName>
        <fullName evidence="3">DUF4434 domain-containing protein</fullName>
    </submittedName>
</protein>
<evidence type="ECO:0000256" key="1">
    <source>
        <dbReference type="SAM" id="SignalP"/>
    </source>
</evidence>
<accession>A0A2T8HMZ0</accession>
<feature type="domain" description="DUF4434" evidence="2">
    <location>
        <begin position="35"/>
        <end position="319"/>
    </location>
</feature>
<sequence length="511" mass="57305">MRSLSSKIYCSLLACACFAAAMPANLHAQEVKPLKGTWLNLPYQDVRNKYMNPAHVDCLLPEFWKTKIKEYANMGLSHLVIMAVANDGKAFYPSEFMPAAYPDGQQSPVEAIMEAADKYGMHVFMSSGWAVNQDDNIRDPKIKAIQQRIMRETATLFGDRKSFYGWYLPVEDSMEPILPDEAVHEANALTSVARSLTPGKKVMISPYGICHATIDDPRFAEQVKKLKVDIIAYQDEVGCVREPMPIPRMKENFEKIGAIHKDSGIQFWSNVESFTWEKEDNTRESALIPAAFPRYLSQIVAASMAGAENVISFSVYGIIDDVNSAMPIGQPIHSAQSFIDFSDWKQQKGRWPLLEATFKGDVLHQAKGATVKTESKNAGADKLAMLTDCKLGQESVDEPTWLPFDKGKMEVTIDLNKQMPIKSLAARFLHYRPAGVLLPTAVDFYVSKDGKRFDKVKTIAMPASVNDKHDCWIDIAWSDLLETEGRYVKVVANQESSFRILCDEVFVNPAY</sequence>
<dbReference type="InterPro" id="IPR027849">
    <property type="entry name" value="DUF4434"/>
</dbReference>